<dbReference type="Pfam" id="PF00096">
    <property type="entry name" value="zf-C2H2"/>
    <property type="match status" value="2"/>
</dbReference>
<dbReference type="InterPro" id="IPR036236">
    <property type="entry name" value="Znf_C2H2_sf"/>
</dbReference>
<feature type="domain" description="C2H2-type" evidence="7">
    <location>
        <begin position="1065"/>
        <end position="1087"/>
    </location>
</feature>
<gene>
    <name evidence="9" type="primary">LOC113513416</name>
</gene>
<evidence type="ECO:0000256" key="5">
    <source>
        <dbReference type="PROSITE-ProRule" id="PRU00042"/>
    </source>
</evidence>
<evidence type="ECO:0000256" key="4">
    <source>
        <dbReference type="ARBA" id="ARBA00022833"/>
    </source>
</evidence>
<feature type="domain" description="C2H2-type" evidence="7">
    <location>
        <begin position="1036"/>
        <end position="1064"/>
    </location>
</feature>
<dbReference type="Proteomes" id="UP001652740">
    <property type="component" value="Unplaced"/>
</dbReference>
<evidence type="ECO:0000256" key="1">
    <source>
        <dbReference type="ARBA" id="ARBA00022723"/>
    </source>
</evidence>
<evidence type="ECO:0000313" key="9">
    <source>
        <dbReference type="RefSeq" id="XP_052748440.1"/>
    </source>
</evidence>
<keyword evidence="4" id="KW-0862">Zinc</keyword>
<keyword evidence="2" id="KW-0677">Repeat</keyword>
<dbReference type="PROSITE" id="PS50157">
    <property type="entry name" value="ZINC_FINGER_C2H2_2"/>
    <property type="match status" value="4"/>
</dbReference>
<keyword evidence="1" id="KW-0479">Metal-binding</keyword>
<evidence type="ECO:0000313" key="8">
    <source>
        <dbReference type="Proteomes" id="UP001652740"/>
    </source>
</evidence>
<feature type="domain" description="C2H2-type" evidence="7">
    <location>
        <begin position="1009"/>
        <end position="1031"/>
    </location>
</feature>
<reference evidence="9" key="1">
    <citation type="submission" date="2025-08" db="UniProtKB">
        <authorList>
            <consortium name="RefSeq"/>
        </authorList>
    </citation>
    <scope>IDENTIFICATION</scope>
    <source>
        <tissue evidence="9">Whole larvae</tissue>
    </source>
</reference>
<feature type="compositionally biased region" description="Polar residues" evidence="6">
    <location>
        <begin position="209"/>
        <end position="219"/>
    </location>
</feature>
<evidence type="ECO:0000256" key="2">
    <source>
        <dbReference type="ARBA" id="ARBA00022737"/>
    </source>
</evidence>
<dbReference type="Gene3D" id="3.30.160.60">
    <property type="entry name" value="Classic Zinc Finger"/>
    <property type="match status" value="4"/>
</dbReference>
<name>A0ABM3MBK7_GALME</name>
<sequence>MSEKGIRRSRKSKLVPRDCTEVEDENILQMEIIAKKLPKLLPKLDESSPQKFHSDDPLETIVRSEPRSFSINIEVEEFDENEIIIDAVSDETNDTNVQNENNDDIDTIKKEIILENKINEKLKKTLENNVSLDKLLDKSVHSLLKTNNNNDNQDLSDISMYKVFTLSPKDIEILSRNDTSVKSKKFNTYAVVSKSNKSSTKSRTNNVSQTPKSSTSSVTVDLINQPPSIDEEGLFREAMAVKDKTSNPADRKLAVELVNSWGRVLYTPNKECKQETLLQDALNKWRIWNCLSKFREVPLTYKCYVCKVAYWRLTPFREHIIKHKNIKLGFESIFQECHIKAYYVESHTIKNFPIDSNCWRCNKSFEEHPTLGDTYKEYNCRFCQERYYTCTTLTIHEGLCEYLNKKNDEDISNIELYKCTICSMVLCNETYLYNHSTLFHGVWSDLPISSATKTCTLCNERYVTYLMHVCPNKHSCISCPHCCRRFSSKLVLNVHLEMTESDYHCSICNLRLDKKCMEPLHLIEHSEEFMMVYRCIMCAENKVFLDTADLKEHKLTHHKQKFDSRRIYYDIMLVPKKGIQKIFKETSETKQGAEVENLKKEIKYSSSDNNTQALNKELEAVLKVDCKSIKKYVHKVYTKVSEYNDVVNTNDIDTNNDNKLKNKTLELNDSRIENFAKVKIKEEAVDTEENTCLESDDYLTNVFKVSDEIKMGGSIKIEVKQEPEDEEIYTDDIIILNNSDIAEDKGTVQELDAIGTKKNLYKCKHCSYQASYDTYKEHISKCTKNSKRSKVYNCSKCTKSFVSLKRYVMHLCEEHNVGELTCAVCNHRANNYTMLMTHFSYHIRRLMVKVKTLNQDKYCTANSDFQCKKCKDIVTADNLFVHWESHFKIRAPDKVQASDNAESSTSSGEPAQFLNGSLDAATRENLLTVLQMEVPNASNRIKIKTCPYCERTFERYYDSKRHIIEHLLLDAYAGIIDNKGLKCQICSDTFDKRDLYKQHMRDHASMPVYLCELCNKAFSDSSNFSKHKKVHNLSVYKCDICDKKFQMKISLSKHISDTHKDTKPNICQFCNKVFHTDSSLRKHIRQHDKTLLRYRCLACNEKFSSLKDKWDHMWQAHKQRTQAADCPICAEAFRKYIDVKKHIREKHGLDPSYVKVLNRFPSAKVEGSQPLREKIRMTKERISLLRYNNTVSK</sequence>
<dbReference type="SMART" id="SM00355">
    <property type="entry name" value="ZnF_C2H2"/>
    <property type="match status" value="16"/>
</dbReference>
<organism evidence="8 9">
    <name type="scientific">Galleria mellonella</name>
    <name type="common">Greater wax moth</name>
    <dbReference type="NCBI Taxonomy" id="7137"/>
    <lineage>
        <taxon>Eukaryota</taxon>
        <taxon>Metazoa</taxon>
        <taxon>Ecdysozoa</taxon>
        <taxon>Arthropoda</taxon>
        <taxon>Hexapoda</taxon>
        <taxon>Insecta</taxon>
        <taxon>Pterygota</taxon>
        <taxon>Neoptera</taxon>
        <taxon>Endopterygota</taxon>
        <taxon>Lepidoptera</taxon>
        <taxon>Glossata</taxon>
        <taxon>Ditrysia</taxon>
        <taxon>Pyraloidea</taxon>
        <taxon>Pyralidae</taxon>
        <taxon>Galleriinae</taxon>
        <taxon>Galleria</taxon>
    </lineage>
</organism>
<dbReference type="InterPro" id="IPR013087">
    <property type="entry name" value="Znf_C2H2_type"/>
</dbReference>
<dbReference type="PROSITE" id="PS00028">
    <property type="entry name" value="ZINC_FINGER_C2H2_1"/>
    <property type="match status" value="9"/>
</dbReference>
<keyword evidence="8" id="KW-1185">Reference proteome</keyword>
<evidence type="ECO:0000256" key="3">
    <source>
        <dbReference type="ARBA" id="ARBA00022771"/>
    </source>
</evidence>
<dbReference type="SUPFAM" id="SSF57667">
    <property type="entry name" value="beta-beta-alpha zinc fingers"/>
    <property type="match status" value="2"/>
</dbReference>
<feature type="compositionally biased region" description="Low complexity" evidence="6">
    <location>
        <begin position="192"/>
        <end position="208"/>
    </location>
</feature>
<feature type="domain" description="C2H2-type" evidence="7">
    <location>
        <begin position="981"/>
        <end position="1008"/>
    </location>
</feature>
<accession>A0ABM3MBK7</accession>
<protein>
    <submittedName>
        <fullName evidence="9">Zinc finger protein Xfin-like</fullName>
    </submittedName>
</protein>
<dbReference type="PANTHER" id="PTHR24379:SF121">
    <property type="entry name" value="C2H2-TYPE DOMAIN-CONTAINING PROTEIN"/>
    <property type="match status" value="1"/>
</dbReference>
<dbReference type="GeneID" id="113513416"/>
<evidence type="ECO:0000259" key="7">
    <source>
        <dbReference type="PROSITE" id="PS50157"/>
    </source>
</evidence>
<evidence type="ECO:0000256" key="6">
    <source>
        <dbReference type="SAM" id="MobiDB-lite"/>
    </source>
</evidence>
<dbReference type="PANTHER" id="PTHR24379">
    <property type="entry name" value="KRAB AND ZINC FINGER DOMAIN-CONTAINING"/>
    <property type="match status" value="1"/>
</dbReference>
<feature type="region of interest" description="Disordered" evidence="6">
    <location>
        <begin position="192"/>
        <end position="222"/>
    </location>
</feature>
<dbReference type="RefSeq" id="XP_052748440.1">
    <property type="nucleotide sequence ID" value="XM_052892480.1"/>
</dbReference>
<keyword evidence="3 5" id="KW-0863">Zinc-finger</keyword>
<proteinExistence type="predicted"/>